<accession>A0A1B0EX96</accession>
<keyword evidence="1" id="KW-0813">Transport</keyword>
<evidence type="ECO:0000259" key="4">
    <source>
        <dbReference type="Pfam" id="PF10475"/>
    </source>
</evidence>
<dbReference type="PANTHER" id="PTHR13258">
    <property type="entry name" value="SYNDETIN"/>
    <property type="match status" value="1"/>
</dbReference>
<dbReference type="GO" id="GO:0005829">
    <property type="term" value="C:cytosol"/>
    <property type="evidence" value="ECO:0007669"/>
    <property type="project" value="GOC"/>
</dbReference>
<dbReference type="InterPro" id="IPR019515">
    <property type="entry name" value="VPS54_N"/>
</dbReference>
<evidence type="ECO:0000256" key="2">
    <source>
        <dbReference type="ARBA" id="ARBA00022927"/>
    </source>
</evidence>
<feature type="domain" description="Vacuolar protein sorting-associated protein 54 N-terminal" evidence="4">
    <location>
        <begin position="65"/>
        <end position="192"/>
    </location>
</feature>
<protein>
    <recommendedName>
        <fullName evidence="4">Vacuolar protein sorting-associated protein 54 N-terminal domain-containing protein</fullName>
    </recommendedName>
</protein>
<dbReference type="GO" id="GO:0015031">
    <property type="term" value="P:protein transport"/>
    <property type="evidence" value="ECO:0007669"/>
    <property type="project" value="UniProtKB-KW"/>
</dbReference>
<dbReference type="PANTHER" id="PTHR13258:SF0">
    <property type="entry name" value="SYNDETIN"/>
    <property type="match status" value="1"/>
</dbReference>
<organism evidence="5 6">
    <name type="scientific">Phlebotomus papatasi</name>
    <name type="common">Sandfly</name>
    <dbReference type="NCBI Taxonomy" id="29031"/>
    <lineage>
        <taxon>Eukaryota</taxon>
        <taxon>Metazoa</taxon>
        <taxon>Ecdysozoa</taxon>
        <taxon>Arthropoda</taxon>
        <taxon>Hexapoda</taxon>
        <taxon>Insecta</taxon>
        <taxon>Pterygota</taxon>
        <taxon>Neoptera</taxon>
        <taxon>Endopterygota</taxon>
        <taxon>Diptera</taxon>
        <taxon>Nematocera</taxon>
        <taxon>Psychodoidea</taxon>
        <taxon>Psychodidae</taxon>
        <taxon>Phlebotomus</taxon>
        <taxon>Phlebotomus</taxon>
    </lineage>
</organism>
<keyword evidence="2" id="KW-0653">Protein transport</keyword>
<dbReference type="GO" id="GO:0042147">
    <property type="term" value="P:retrograde transport, endosome to Golgi"/>
    <property type="evidence" value="ECO:0007669"/>
    <property type="project" value="InterPro"/>
</dbReference>
<dbReference type="Proteomes" id="UP000092462">
    <property type="component" value="Unassembled WGS sequence"/>
</dbReference>
<evidence type="ECO:0000256" key="3">
    <source>
        <dbReference type="ARBA" id="ARBA00023054"/>
    </source>
</evidence>
<evidence type="ECO:0000256" key="1">
    <source>
        <dbReference type="ARBA" id="ARBA00022448"/>
    </source>
</evidence>
<dbReference type="InterPro" id="IPR040047">
    <property type="entry name" value="VPS50"/>
</dbReference>
<dbReference type="AlphaFoldDB" id="A0A1B0EX96"/>
<sequence length="196" mass="22830">MDEIKNKFLDLIHKQQNKNVKIPAMGFSDYFIQNVQASSIQSVPSTEKSKIPDSEVRLSDQEILEGTESIYFEDNANTSIYELEKFSERCDLEVISQQMSVLKQQHKVISKKVLQLILDNRTACNEEFTRIEETEKMLCEAIWVCKKGRSYLNFAKKNLTTTSLEILATYKKREILMELLKTLKTIKRIVSYSKLF</sequence>
<dbReference type="VEuPathDB" id="VectorBase:PPAPM1_004081"/>
<dbReference type="VEuPathDB" id="VectorBase:PPAI004886"/>
<dbReference type="GO" id="GO:1990745">
    <property type="term" value="C:EARP complex"/>
    <property type="evidence" value="ECO:0007669"/>
    <property type="project" value="InterPro"/>
</dbReference>
<dbReference type="GO" id="GO:0032456">
    <property type="term" value="P:endocytic recycling"/>
    <property type="evidence" value="ECO:0007669"/>
    <property type="project" value="InterPro"/>
</dbReference>
<dbReference type="EnsemblMetazoa" id="PPAI004886-RA">
    <property type="protein sequence ID" value="PPAI004886-PA"/>
    <property type="gene ID" value="PPAI004886"/>
</dbReference>
<dbReference type="EMBL" id="AJVK01029522">
    <property type="status" value="NOT_ANNOTATED_CDS"/>
    <property type="molecule type" value="Genomic_DNA"/>
</dbReference>
<reference evidence="5" key="1">
    <citation type="submission" date="2022-08" db="UniProtKB">
        <authorList>
            <consortium name="EnsemblMetazoa"/>
        </authorList>
    </citation>
    <scope>IDENTIFICATION</scope>
    <source>
        <strain evidence="5">Israel</strain>
    </source>
</reference>
<evidence type="ECO:0000313" key="5">
    <source>
        <dbReference type="EnsemblMetazoa" id="PPAI004886-PA"/>
    </source>
</evidence>
<evidence type="ECO:0000313" key="6">
    <source>
        <dbReference type="Proteomes" id="UP000092462"/>
    </source>
</evidence>
<proteinExistence type="predicted"/>
<name>A0A1B0EX96_PHLPP</name>
<keyword evidence="6" id="KW-1185">Reference proteome</keyword>
<dbReference type="GO" id="GO:0000149">
    <property type="term" value="F:SNARE binding"/>
    <property type="evidence" value="ECO:0007669"/>
    <property type="project" value="TreeGrafter"/>
</dbReference>
<keyword evidence="3" id="KW-0175">Coiled coil</keyword>
<dbReference type="Pfam" id="PF10475">
    <property type="entry name" value="Vps54_N"/>
    <property type="match status" value="1"/>
</dbReference>